<evidence type="ECO:0000259" key="2">
    <source>
        <dbReference type="PROSITE" id="PS50943"/>
    </source>
</evidence>
<keyword evidence="4" id="KW-1185">Reference proteome</keyword>
<dbReference type="RefSeq" id="WP_094457343.1">
    <property type="nucleotide sequence ID" value="NZ_NOXU01000031.1"/>
</dbReference>
<dbReference type="GO" id="GO:0003700">
    <property type="term" value="F:DNA-binding transcription factor activity"/>
    <property type="evidence" value="ECO:0007669"/>
    <property type="project" value="TreeGrafter"/>
</dbReference>
<proteinExistence type="predicted"/>
<dbReference type="SMART" id="SM00530">
    <property type="entry name" value="HTH_XRE"/>
    <property type="match status" value="1"/>
</dbReference>
<dbReference type="InterPro" id="IPR010982">
    <property type="entry name" value="Lambda_DNA-bd_dom_sf"/>
</dbReference>
<accession>A0A255YSZ6</accession>
<dbReference type="SUPFAM" id="SSF47413">
    <property type="entry name" value="lambda repressor-like DNA-binding domains"/>
    <property type="match status" value="1"/>
</dbReference>
<dbReference type="GO" id="GO:0003677">
    <property type="term" value="F:DNA binding"/>
    <property type="evidence" value="ECO:0007669"/>
    <property type="project" value="UniProtKB-KW"/>
</dbReference>
<evidence type="ECO:0000256" key="1">
    <source>
        <dbReference type="ARBA" id="ARBA00023125"/>
    </source>
</evidence>
<dbReference type="GO" id="GO:0005829">
    <property type="term" value="C:cytosol"/>
    <property type="evidence" value="ECO:0007669"/>
    <property type="project" value="TreeGrafter"/>
</dbReference>
<dbReference type="AlphaFoldDB" id="A0A255YSZ6"/>
<organism evidence="3 4">
    <name type="scientific">Niveispirillum lacus</name>
    <dbReference type="NCBI Taxonomy" id="1981099"/>
    <lineage>
        <taxon>Bacteria</taxon>
        <taxon>Pseudomonadati</taxon>
        <taxon>Pseudomonadota</taxon>
        <taxon>Alphaproteobacteria</taxon>
        <taxon>Rhodospirillales</taxon>
        <taxon>Azospirillaceae</taxon>
        <taxon>Niveispirillum</taxon>
    </lineage>
</organism>
<keyword evidence="1" id="KW-0238">DNA-binding</keyword>
<comment type="caution">
    <text evidence="3">The sequence shown here is derived from an EMBL/GenBank/DDBJ whole genome shotgun (WGS) entry which is preliminary data.</text>
</comment>
<dbReference type="EMBL" id="NOXU01000031">
    <property type="protein sequence ID" value="OYQ32301.1"/>
    <property type="molecule type" value="Genomic_DNA"/>
</dbReference>
<sequence>MNAIKPLSVTAETVTLARTDYEALLDELDEAHDLARIRQIDADLAAGRTEFIPFEMAVALCDGANRVRTWRKHRGMTARDLAAQVGIAPGYLSEIETGKKTGSVQVLTRLAGVLKVDLDDLVGEAAVE</sequence>
<dbReference type="PANTHER" id="PTHR46797:SF1">
    <property type="entry name" value="METHYLPHOSPHONATE SYNTHASE"/>
    <property type="match status" value="1"/>
</dbReference>
<evidence type="ECO:0000313" key="4">
    <source>
        <dbReference type="Proteomes" id="UP000216998"/>
    </source>
</evidence>
<dbReference type="InterPro" id="IPR050807">
    <property type="entry name" value="TransReg_Diox_bact_type"/>
</dbReference>
<dbReference type="CDD" id="cd00093">
    <property type="entry name" value="HTH_XRE"/>
    <property type="match status" value="1"/>
</dbReference>
<gene>
    <name evidence="3" type="ORF">CHU95_15945</name>
</gene>
<dbReference type="PANTHER" id="PTHR46797">
    <property type="entry name" value="HTH-TYPE TRANSCRIPTIONAL REGULATOR"/>
    <property type="match status" value="1"/>
</dbReference>
<dbReference type="InterPro" id="IPR001387">
    <property type="entry name" value="Cro/C1-type_HTH"/>
</dbReference>
<dbReference type="Proteomes" id="UP000216998">
    <property type="component" value="Unassembled WGS sequence"/>
</dbReference>
<dbReference type="OrthoDB" id="407979at2"/>
<protein>
    <recommendedName>
        <fullName evidence="2">HTH cro/C1-type domain-containing protein</fullName>
    </recommendedName>
</protein>
<feature type="domain" description="HTH cro/C1-type" evidence="2">
    <location>
        <begin position="67"/>
        <end position="121"/>
    </location>
</feature>
<dbReference type="Gene3D" id="1.10.260.40">
    <property type="entry name" value="lambda repressor-like DNA-binding domains"/>
    <property type="match status" value="1"/>
</dbReference>
<evidence type="ECO:0000313" key="3">
    <source>
        <dbReference type="EMBL" id="OYQ32301.1"/>
    </source>
</evidence>
<reference evidence="3 4" key="1">
    <citation type="submission" date="2017-07" db="EMBL/GenBank/DDBJ databases">
        <title>Niveispirillum cyanobacteriorum sp. nov., isolated from cyanobacterial aggregates in a eutrophic lake.</title>
        <authorList>
            <person name="Cai H."/>
        </authorList>
    </citation>
    <scope>NUCLEOTIDE SEQUENCE [LARGE SCALE GENOMIC DNA]</scope>
    <source>
        <strain evidence="4">TH1-14</strain>
    </source>
</reference>
<dbReference type="PROSITE" id="PS50943">
    <property type="entry name" value="HTH_CROC1"/>
    <property type="match status" value="1"/>
</dbReference>
<dbReference type="Pfam" id="PF01381">
    <property type="entry name" value="HTH_3"/>
    <property type="match status" value="1"/>
</dbReference>
<name>A0A255YSZ6_9PROT</name>